<dbReference type="PANTHER" id="PTHR42680">
    <property type="entry name" value="DCTP DEAMINASE"/>
    <property type="match status" value="1"/>
</dbReference>
<evidence type="ECO:0000256" key="2">
    <source>
        <dbReference type="ARBA" id="ARBA00023080"/>
    </source>
</evidence>
<keyword evidence="1" id="KW-0378">Hydrolase</keyword>
<dbReference type="GO" id="GO:0006229">
    <property type="term" value="P:dUTP biosynthetic process"/>
    <property type="evidence" value="ECO:0007669"/>
    <property type="project" value="InterPro"/>
</dbReference>
<dbReference type="CDD" id="cd07557">
    <property type="entry name" value="trimeric_dUTPase"/>
    <property type="match status" value="1"/>
</dbReference>
<feature type="region of interest" description="Disordered" evidence="3">
    <location>
        <begin position="214"/>
        <end position="240"/>
    </location>
</feature>
<accession>A0A6J7HKZ9</accession>
<dbReference type="GO" id="GO:0008829">
    <property type="term" value="F:dCTP deaminase activity"/>
    <property type="evidence" value="ECO:0007669"/>
    <property type="project" value="InterPro"/>
</dbReference>
<organism evidence="4">
    <name type="scientific">freshwater metagenome</name>
    <dbReference type="NCBI Taxonomy" id="449393"/>
    <lineage>
        <taxon>unclassified sequences</taxon>
        <taxon>metagenomes</taxon>
        <taxon>ecological metagenomes</taxon>
    </lineage>
</organism>
<dbReference type="InterPro" id="IPR011962">
    <property type="entry name" value="dCTP_deaminase"/>
</dbReference>
<dbReference type="AlphaFoldDB" id="A0A6J7HKZ9"/>
<dbReference type="Pfam" id="PF22769">
    <property type="entry name" value="DCD"/>
    <property type="match status" value="1"/>
</dbReference>
<dbReference type="InterPro" id="IPR036157">
    <property type="entry name" value="dUTPase-like_sf"/>
</dbReference>
<dbReference type="PANTHER" id="PTHR42680:SF3">
    <property type="entry name" value="DCTP DEAMINASE"/>
    <property type="match status" value="1"/>
</dbReference>
<protein>
    <submittedName>
        <fullName evidence="4">Unannotated protein</fullName>
    </submittedName>
</protein>
<dbReference type="NCBIfam" id="TIGR02274">
    <property type="entry name" value="dCTP_deam"/>
    <property type="match status" value="1"/>
</dbReference>
<reference evidence="4" key="1">
    <citation type="submission" date="2020-05" db="EMBL/GenBank/DDBJ databases">
        <authorList>
            <person name="Chiriac C."/>
            <person name="Salcher M."/>
            <person name="Ghai R."/>
            <person name="Kavagutti S V."/>
        </authorList>
    </citation>
    <scope>NUCLEOTIDE SEQUENCE</scope>
</reference>
<dbReference type="Gene3D" id="2.70.40.10">
    <property type="match status" value="1"/>
</dbReference>
<dbReference type="InterPro" id="IPR033704">
    <property type="entry name" value="dUTPase_trimeric"/>
</dbReference>
<keyword evidence="2" id="KW-0546">Nucleotide metabolism</keyword>
<sequence>MGRASVTALSSGAIAARMETADLDRRLVVSPILDPAAQIKPGQAAVDVRLGFDFCLVTASRHGSIDEFGSENPLESLSELYRREFVPLGGRITIHPHQFMLAQTLEYLRLPSDLMAYVVGRSTWGRLGLIVATAVGIHPGFAGSLTLELRNLGETPLTLYPGQAVAQLFFHHVVDASGEPASEKAAGTQYTGTVDMIPRRLSDAVTARKLRGLVRPHDRMSTADEAGSETPTGADQNPFQ</sequence>
<evidence type="ECO:0000313" key="4">
    <source>
        <dbReference type="EMBL" id="CAB4920554.1"/>
    </source>
</evidence>
<name>A0A6J7HKZ9_9ZZZZ</name>
<dbReference type="SUPFAM" id="SSF51283">
    <property type="entry name" value="dUTPase-like"/>
    <property type="match status" value="1"/>
</dbReference>
<evidence type="ECO:0000256" key="3">
    <source>
        <dbReference type="SAM" id="MobiDB-lite"/>
    </source>
</evidence>
<proteinExistence type="predicted"/>
<dbReference type="EMBL" id="CAFBMK010000103">
    <property type="protein sequence ID" value="CAB4920554.1"/>
    <property type="molecule type" value="Genomic_DNA"/>
</dbReference>
<gene>
    <name evidence="4" type="ORF">UFOPK3564_01805</name>
</gene>
<evidence type="ECO:0000256" key="1">
    <source>
        <dbReference type="ARBA" id="ARBA00022801"/>
    </source>
</evidence>
<feature type="compositionally biased region" description="Polar residues" evidence="3">
    <location>
        <begin position="229"/>
        <end position="240"/>
    </location>
</feature>